<evidence type="ECO:0000313" key="2">
    <source>
        <dbReference type="EMBL" id="OYQ35660.1"/>
    </source>
</evidence>
<dbReference type="EMBL" id="NOXV01000281">
    <property type="protein sequence ID" value="OYQ35660.1"/>
    <property type="molecule type" value="Genomic_DNA"/>
</dbReference>
<feature type="transmembrane region" description="Helical" evidence="1">
    <location>
        <begin position="46"/>
        <end position="65"/>
    </location>
</feature>
<evidence type="ECO:0000313" key="3">
    <source>
        <dbReference type="Proteomes" id="UP000216605"/>
    </source>
</evidence>
<dbReference type="Proteomes" id="UP000216605">
    <property type="component" value="Unassembled WGS sequence"/>
</dbReference>
<proteinExistence type="predicted"/>
<feature type="transmembrane region" description="Helical" evidence="1">
    <location>
        <begin position="77"/>
        <end position="96"/>
    </location>
</feature>
<dbReference type="AlphaFoldDB" id="A0A255Z4T9"/>
<dbReference type="RefSeq" id="WP_094415395.1">
    <property type="nucleotide sequence ID" value="NZ_NOXV01000281.1"/>
</dbReference>
<keyword evidence="1" id="KW-1133">Transmembrane helix</keyword>
<keyword evidence="1" id="KW-0812">Transmembrane</keyword>
<feature type="transmembrane region" description="Helical" evidence="1">
    <location>
        <begin position="121"/>
        <end position="140"/>
    </location>
</feature>
<protein>
    <submittedName>
        <fullName evidence="2">Uncharacterized protein</fullName>
    </submittedName>
</protein>
<keyword evidence="1" id="KW-0472">Membrane</keyword>
<feature type="transmembrane region" description="Helical" evidence="1">
    <location>
        <begin position="152"/>
        <end position="170"/>
    </location>
</feature>
<sequence length="276" mass="30644">MPQKYTYKHLSIVATGLITLASLTIVAGWLFNVRHLKMIIPSFPEIKFNTALAFALLSGAVLLRLIPKFRKLYPLSYILTSLVGFFGVMAFLQVILQHDFGMDVLLMPDKSSLLNPMPGRTSPITGFCFLIISVGLLLAGSRNKKYVNSAQFLFHTTTLFAVVALLGYLFGIPTFYNHSFNVSMSPHTAVGLFVLSLVGSFFNPSAGITGMLTGEMIGNLMARMLTSRIIIMMLLTSYLLILCHRHRWVSVEPAIAIFAIVFITITLFLFTKHQPS</sequence>
<gene>
    <name evidence="2" type="ORF">CHU92_10630</name>
</gene>
<feature type="transmembrane region" description="Helical" evidence="1">
    <location>
        <begin position="225"/>
        <end position="242"/>
    </location>
</feature>
<keyword evidence="3" id="KW-1185">Reference proteome</keyword>
<accession>A0A255Z4T9</accession>
<reference evidence="2 3" key="1">
    <citation type="submission" date="2017-07" db="EMBL/GenBank/DDBJ databases">
        <title>Flavobacterium cyanobacteriorum sp. nov., isolated from cyanobacterial aggregates in a eutrophic lake.</title>
        <authorList>
            <person name="Cai H."/>
        </authorList>
    </citation>
    <scope>NUCLEOTIDE SEQUENCE [LARGE SCALE GENOMIC DNA]</scope>
    <source>
        <strain evidence="2 3">TH021</strain>
    </source>
</reference>
<comment type="caution">
    <text evidence="2">The sequence shown here is derived from an EMBL/GenBank/DDBJ whole genome shotgun (WGS) entry which is preliminary data.</text>
</comment>
<feature type="transmembrane region" description="Helical" evidence="1">
    <location>
        <begin position="12"/>
        <end position="31"/>
    </location>
</feature>
<organism evidence="2 3">
    <name type="scientific">Flavobacterium cyanobacteriorum</name>
    <dbReference type="NCBI Taxonomy" id="2022802"/>
    <lineage>
        <taxon>Bacteria</taxon>
        <taxon>Pseudomonadati</taxon>
        <taxon>Bacteroidota</taxon>
        <taxon>Flavobacteriia</taxon>
        <taxon>Flavobacteriales</taxon>
        <taxon>Flavobacteriaceae</taxon>
        <taxon>Flavobacterium</taxon>
    </lineage>
</organism>
<dbReference type="OrthoDB" id="9759607at2"/>
<name>A0A255Z4T9_9FLAO</name>
<evidence type="ECO:0000256" key="1">
    <source>
        <dbReference type="SAM" id="Phobius"/>
    </source>
</evidence>
<feature type="transmembrane region" description="Helical" evidence="1">
    <location>
        <begin position="254"/>
        <end position="271"/>
    </location>
</feature>
<feature type="transmembrane region" description="Helical" evidence="1">
    <location>
        <begin position="190"/>
        <end position="213"/>
    </location>
</feature>